<dbReference type="Proteomes" id="UP001058974">
    <property type="component" value="Chromosome 5"/>
</dbReference>
<name>A0A9D4X1G0_PEA</name>
<organism evidence="1 2">
    <name type="scientific">Pisum sativum</name>
    <name type="common">Garden pea</name>
    <name type="synonym">Lathyrus oleraceus</name>
    <dbReference type="NCBI Taxonomy" id="3888"/>
    <lineage>
        <taxon>Eukaryota</taxon>
        <taxon>Viridiplantae</taxon>
        <taxon>Streptophyta</taxon>
        <taxon>Embryophyta</taxon>
        <taxon>Tracheophyta</taxon>
        <taxon>Spermatophyta</taxon>
        <taxon>Magnoliopsida</taxon>
        <taxon>eudicotyledons</taxon>
        <taxon>Gunneridae</taxon>
        <taxon>Pentapetalae</taxon>
        <taxon>rosids</taxon>
        <taxon>fabids</taxon>
        <taxon>Fabales</taxon>
        <taxon>Fabaceae</taxon>
        <taxon>Papilionoideae</taxon>
        <taxon>50 kb inversion clade</taxon>
        <taxon>NPAAA clade</taxon>
        <taxon>Hologalegina</taxon>
        <taxon>IRL clade</taxon>
        <taxon>Fabeae</taxon>
        <taxon>Lathyrus</taxon>
    </lineage>
</organism>
<dbReference type="EMBL" id="JAMSHJ010000005">
    <property type="protein sequence ID" value="KAI5412979.1"/>
    <property type="molecule type" value="Genomic_DNA"/>
</dbReference>
<accession>A0A9D4X1G0</accession>
<protein>
    <submittedName>
        <fullName evidence="1">Uncharacterized protein</fullName>
    </submittedName>
</protein>
<keyword evidence="2" id="KW-1185">Reference proteome</keyword>
<dbReference type="AlphaFoldDB" id="A0A9D4X1G0"/>
<dbReference type="Gramene" id="Psat05G0755600-T1">
    <property type="protein sequence ID" value="KAI5412979.1"/>
    <property type="gene ID" value="KIW84_057556"/>
</dbReference>
<comment type="caution">
    <text evidence="1">The sequence shown here is derived from an EMBL/GenBank/DDBJ whole genome shotgun (WGS) entry which is preliminary data.</text>
</comment>
<reference evidence="1 2" key="1">
    <citation type="journal article" date="2022" name="Nat. Genet.">
        <title>Improved pea reference genome and pan-genome highlight genomic features and evolutionary characteristics.</title>
        <authorList>
            <person name="Yang T."/>
            <person name="Liu R."/>
            <person name="Luo Y."/>
            <person name="Hu S."/>
            <person name="Wang D."/>
            <person name="Wang C."/>
            <person name="Pandey M.K."/>
            <person name="Ge S."/>
            <person name="Xu Q."/>
            <person name="Li N."/>
            <person name="Li G."/>
            <person name="Huang Y."/>
            <person name="Saxena R.K."/>
            <person name="Ji Y."/>
            <person name="Li M."/>
            <person name="Yan X."/>
            <person name="He Y."/>
            <person name="Liu Y."/>
            <person name="Wang X."/>
            <person name="Xiang C."/>
            <person name="Varshney R.K."/>
            <person name="Ding H."/>
            <person name="Gao S."/>
            <person name="Zong X."/>
        </authorList>
    </citation>
    <scope>NUCLEOTIDE SEQUENCE [LARGE SCALE GENOMIC DNA]</scope>
    <source>
        <strain evidence="1 2">cv. Zhongwan 6</strain>
    </source>
</reference>
<evidence type="ECO:0000313" key="1">
    <source>
        <dbReference type="EMBL" id="KAI5412979.1"/>
    </source>
</evidence>
<evidence type="ECO:0000313" key="2">
    <source>
        <dbReference type="Proteomes" id="UP001058974"/>
    </source>
</evidence>
<gene>
    <name evidence="1" type="ORF">KIW84_057556</name>
</gene>
<proteinExistence type="predicted"/>
<sequence length="129" mass="14222">MVSDWTTFCGSDTTTTGLSVIESVFMPRDSQPSVIGDETSESFIDGYVLLASAVFQEKNGRSPICLGNAWIITSTPLLHKLEIKTYRRFVILLLSMFSSLMRNDEPGEVCLTVIVNVMQHGDQNTSGLL</sequence>